<comment type="caution">
    <text evidence="3">The sequence shown here is derived from an EMBL/GenBank/DDBJ whole genome shotgun (WGS) entry which is preliminary data.</text>
</comment>
<feature type="region of interest" description="Disordered" evidence="1">
    <location>
        <begin position="1"/>
        <end position="59"/>
    </location>
</feature>
<evidence type="ECO:0000256" key="1">
    <source>
        <dbReference type="SAM" id="MobiDB-lite"/>
    </source>
</evidence>
<keyword evidence="2" id="KW-1133">Transmembrane helix</keyword>
<name>A0A7Z1AWL0_9PSEU</name>
<dbReference type="EMBL" id="MSIF01000017">
    <property type="protein sequence ID" value="OLF07100.1"/>
    <property type="molecule type" value="Genomic_DNA"/>
</dbReference>
<keyword evidence="2" id="KW-0472">Membrane</keyword>
<feature type="transmembrane region" description="Helical" evidence="2">
    <location>
        <begin position="118"/>
        <end position="138"/>
    </location>
</feature>
<keyword evidence="4" id="KW-1185">Reference proteome</keyword>
<feature type="compositionally biased region" description="Low complexity" evidence="1">
    <location>
        <begin position="46"/>
        <end position="58"/>
    </location>
</feature>
<accession>A0A7Z1AWL0</accession>
<protein>
    <submittedName>
        <fullName evidence="3">Uncharacterized protein</fullName>
    </submittedName>
</protein>
<organism evidence="3 4">
    <name type="scientific">Actinophytocola xinjiangensis</name>
    <dbReference type="NCBI Taxonomy" id="485602"/>
    <lineage>
        <taxon>Bacteria</taxon>
        <taxon>Bacillati</taxon>
        <taxon>Actinomycetota</taxon>
        <taxon>Actinomycetes</taxon>
        <taxon>Pseudonocardiales</taxon>
        <taxon>Pseudonocardiaceae</taxon>
    </lineage>
</organism>
<evidence type="ECO:0000256" key="2">
    <source>
        <dbReference type="SAM" id="Phobius"/>
    </source>
</evidence>
<keyword evidence="2" id="KW-0812">Transmembrane</keyword>
<sequence length="201" mass="21604">MTKPDNSDADDAADRDTTAEPAKKPAARSAQQPAKPPVRNKPRPVMPTAREAAAAAGDKPPPAVVNWGFYVIALAVVVGVVGAIYLMLNKDTLVNNQLTLEGAEKITREEAERVVSNALWTLIVINVVFGAFQGLFAYKAREGQRKARMLVTIATVIVVVFHYLAVPTLFGQLAGLLAAIGCALLYLPGARDFYPPRQPVK</sequence>
<evidence type="ECO:0000313" key="3">
    <source>
        <dbReference type="EMBL" id="OLF07100.1"/>
    </source>
</evidence>
<dbReference type="Proteomes" id="UP000185696">
    <property type="component" value="Unassembled WGS sequence"/>
</dbReference>
<dbReference type="AlphaFoldDB" id="A0A7Z1AWL0"/>
<proteinExistence type="predicted"/>
<feature type="transmembrane region" description="Helical" evidence="2">
    <location>
        <begin position="170"/>
        <end position="187"/>
    </location>
</feature>
<gene>
    <name evidence="3" type="ORF">BLA60_28175</name>
</gene>
<feature type="transmembrane region" description="Helical" evidence="2">
    <location>
        <begin position="67"/>
        <end position="88"/>
    </location>
</feature>
<dbReference type="RefSeq" id="WP_075136043.1">
    <property type="nucleotide sequence ID" value="NZ_MSIF01000017.1"/>
</dbReference>
<reference evidence="3 4" key="1">
    <citation type="submission" date="2016-12" db="EMBL/GenBank/DDBJ databases">
        <title>The draft genome sequence of Actinophytocola xinjiangensis.</title>
        <authorList>
            <person name="Wang W."/>
            <person name="Yuan L."/>
        </authorList>
    </citation>
    <scope>NUCLEOTIDE SEQUENCE [LARGE SCALE GENOMIC DNA]</scope>
    <source>
        <strain evidence="3 4">CGMCC 4.4663</strain>
    </source>
</reference>
<evidence type="ECO:0000313" key="4">
    <source>
        <dbReference type="Proteomes" id="UP000185696"/>
    </source>
</evidence>
<feature type="transmembrane region" description="Helical" evidence="2">
    <location>
        <begin position="147"/>
        <end position="164"/>
    </location>
</feature>
<dbReference type="OrthoDB" id="3690922at2"/>
<feature type="compositionally biased region" description="Basic and acidic residues" evidence="1">
    <location>
        <begin position="12"/>
        <end position="23"/>
    </location>
</feature>